<dbReference type="PROSITE" id="PS50109">
    <property type="entry name" value="HIS_KIN"/>
    <property type="match status" value="1"/>
</dbReference>
<evidence type="ECO:0000256" key="1">
    <source>
        <dbReference type="ARBA" id="ARBA00000085"/>
    </source>
</evidence>
<evidence type="ECO:0000259" key="11">
    <source>
        <dbReference type="PROSITE" id="PS50109"/>
    </source>
</evidence>
<dbReference type="CDD" id="cd00082">
    <property type="entry name" value="HisKA"/>
    <property type="match status" value="1"/>
</dbReference>
<reference evidence="12" key="1">
    <citation type="submission" date="2021-01" db="EMBL/GenBank/DDBJ databases">
        <title>Genomic Encyclopedia of Type Strains, Phase IV (KMG-IV): sequencing the most valuable type-strain genomes for metagenomic binning, comparative biology and taxonomic classification.</title>
        <authorList>
            <person name="Goeker M."/>
        </authorList>
    </citation>
    <scope>NUCLEOTIDE SEQUENCE</scope>
    <source>
        <strain evidence="12">DSM 21943</strain>
    </source>
</reference>
<keyword evidence="5" id="KW-0808">Transferase</keyword>
<feature type="transmembrane region" description="Helical" evidence="10">
    <location>
        <begin position="7"/>
        <end position="28"/>
    </location>
</feature>
<dbReference type="Pfam" id="PF02518">
    <property type="entry name" value="HATPase_c"/>
    <property type="match status" value="1"/>
</dbReference>
<keyword evidence="10" id="KW-0812">Transmembrane</keyword>
<dbReference type="SMART" id="SM00388">
    <property type="entry name" value="HisKA"/>
    <property type="match status" value="1"/>
</dbReference>
<dbReference type="InterPro" id="IPR050351">
    <property type="entry name" value="BphY/WalK/GraS-like"/>
</dbReference>
<gene>
    <name evidence="12" type="ORF">JOC54_002029</name>
</gene>
<dbReference type="Gene3D" id="1.10.287.130">
    <property type="match status" value="1"/>
</dbReference>
<protein>
    <recommendedName>
        <fullName evidence="3">histidine kinase</fullName>
        <ecNumber evidence="3">2.7.13.3</ecNumber>
    </recommendedName>
</protein>
<keyword evidence="10" id="KW-0472">Membrane</keyword>
<keyword evidence="8" id="KW-0067">ATP-binding</keyword>
<dbReference type="PANTHER" id="PTHR45453">
    <property type="entry name" value="PHOSPHATE REGULON SENSOR PROTEIN PHOR"/>
    <property type="match status" value="1"/>
</dbReference>
<comment type="catalytic activity">
    <reaction evidence="1">
        <text>ATP + protein L-histidine = ADP + protein N-phospho-L-histidine.</text>
        <dbReference type="EC" id="2.7.13.3"/>
    </reaction>
</comment>
<keyword evidence="7 12" id="KW-0418">Kinase</keyword>
<dbReference type="PRINTS" id="PR00344">
    <property type="entry name" value="BCTRLSENSOR"/>
</dbReference>
<comment type="caution">
    <text evidence="12">The sequence shown here is derived from an EMBL/GenBank/DDBJ whole genome shotgun (WGS) entry which is preliminary data.</text>
</comment>
<name>A0ABS2SVD1_9BACI</name>
<dbReference type="InterPro" id="IPR036097">
    <property type="entry name" value="HisK_dim/P_sf"/>
</dbReference>
<dbReference type="Pfam" id="PF00512">
    <property type="entry name" value="HisKA"/>
    <property type="match status" value="1"/>
</dbReference>
<evidence type="ECO:0000256" key="9">
    <source>
        <dbReference type="ARBA" id="ARBA00023012"/>
    </source>
</evidence>
<dbReference type="RefSeq" id="WP_204466045.1">
    <property type="nucleotide sequence ID" value="NZ_JAFBCV010000005.1"/>
</dbReference>
<dbReference type="InterPro" id="IPR003594">
    <property type="entry name" value="HATPase_dom"/>
</dbReference>
<evidence type="ECO:0000256" key="3">
    <source>
        <dbReference type="ARBA" id="ARBA00012438"/>
    </source>
</evidence>
<dbReference type="InterPro" id="IPR036890">
    <property type="entry name" value="HATPase_C_sf"/>
</dbReference>
<dbReference type="CDD" id="cd00075">
    <property type="entry name" value="HATPase"/>
    <property type="match status" value="1"/>
</dbReference>
<dbReference type="InterPro" id="IPR005467">
    <property type="entry name" value="His_kinase_dom"/>
</dbReference>
<evidence type="ECO:0000256" key="4">
    <source>
        <dbReference type="ARBA" id="ARBA00022553"/>
    </source>
</evidence>
<accession>A0ABS2SVD1</accession>
<proteinExistence type="predicted"/>
<dbReference type="PANTHER" id="PTHR45453:SF1">
    <property type="entry name" value="PHOSPHATE REGULON SENSOR PROTEIN PHOR"/>
    <property type="match status" value="1"/>
</dbReference>
<feature type="domain" description="Histidine kinase" evidence="11">
    <location>
        <begin position="119"/>
        <end position="331"/>
    </location>
</feature>
<keyword evidence="13" id="KW-1185">Reference proteome</keyword>
<dbReference type="SMART" id="SM00387">
    <property type="entry name" value="HATPase_c"/>
    <property type="match status" value="1"/>
</dbReference>
<dbReference type="InterPro" id="IPR004358">
    <property type="entry name" value="Sig_transdc_His_kin-like_C"/>
</dbReference>
<sequence>MLRNRQFVRSLIGMSIVAVIGTIFAFFISIEAGLVTAGTVLFVISINVYQSTWRYREIGKLSSYLRKIGSSKETFDLSDHEEGELSILKSEIYKVTKLLSEQSFQLNSDKTKLADAIGDISHQLKTPLTSMTVMADLLADPNLPVEKRKEFTKSLTLQLERIDWLVSSLLKLSKMDAGTIVFKKETVQVSSLIEEVIEPLRIPMELKNQTLQLEGREDLRVIGDFHWIKEALINIVKNAVEHTPANGLISLTYDENALFTEIIVTDSGKGIPRQELPHLFKRFYRGKDAGRNSVGIGLAMAQSIITNQNGIIEVIPNELGTSFRVKLYKSIRK</sequence>
<feature type="transmembrane region" description="Helical" evidence="10">
    <location>
        <begin position="34"/>
        <end position="53"/>
    </location>
</feature>
<evidence type="ECO:0000256" key="10">
    <source>
        <dbReference type="SAM" id="Phobius"/>
    </source>
</evidence>
<dbReference type="InterPro" id="IPR003661">
    <property type="entry name" value="HisK_dim/P_dom"/>
</dbReference>
<evidence type="ECO:0000256" key="6">
    <source>
        <dbReference type="ARBA" id="ARBA00022741"/>
    </source>
</evidence>
<evidence type="ECO:0000313" key="12">
    <source>
        <dbReference type="EMBL" id="MBM7838770.1"/>
    </source>
</evidence>
<dbReference type="EMBL" id="JAFBCV010000005">
    <property type="protein sequence ID" value="MBM7838770.1"/>
    <property type="molecule type" value="Genomic_DNA"/>
</dbReference>
<evidence type="ECO:0000256" key="7">
    <source>
        <dbReference type="ARBA" id="ARBA00022777"/>
    </source>
</evidence>
<dbReference type="SUPFAM" id="SSF47384">
    <property type="entry name" value="Homodimeric domain of signal transducing histidine kinase"/>
    <property type="match status" value="1"/>
</dbReference>
<keyword evidence="9" id="KW-0902">Two-component regulatory system</keyword>
<dbReference type="GO" id="GO:0016301">
    <property type="term" value="F:kinase activity"/>
    <property type="evidence" value="ECO:0007669"/>
    <property type="project" value="UniProtKB-KW"/>
</dbReference>
<keyword evidence="4" id="KW-0597">Phosphoprotein</keyword>
<dbReference type="Proteomes" id="UP001179280">
    <property type="component" value="Unassembled WGS sequence"/>
</dbReference>
<keyword evidence="10" id="KW-1133">Transmembrane helix</keyword>
<evidence type="ECO:0000313" key="13">
    <source>
        <dbReference type="Proteomes" id="UP001179280"/>
    </source>
</evidence>
<dbReference type="SUPFAM" id="SSF55874">
    <property type="entry name" value="ATPase domain of HSP90 chaperone/DNA topoisomerase II/histidine kinase"/>
    <property type="match status" value="1"/>
</dbReference>
<keyword evidence="6" id="KW-0547">Nucleotide-binding</keyword>
<comment type="subcellular location">
    <subcellularLocation>
        <location evidence="2">Membrane</location>
    </subcellularLocation>
</comment>
<evidence type="ECO:0000256" key="5">
    <source>
        <dbReference type="ARBA" id="ARBA00022679"/>
    </source>
</evidence>
<dbReference type="EC" id="2.7.13.3" evidence="3"/>
<dbReference type="Gene3D" id="3.30.565.10">
    <property type="entry name" value="Histidine kinase-like ATPase, C-terminal domain"/>
    <property type="match status" value="1"/>
</dbReference>
<organism evidence="12 13">
    <name type="scientific">Shouchella xiaoxiensis</name>
    <dbReference type="NCBI Taxonomy" id="766895"/>
    <lineage>
        <taxon>Bacteria</taxon>
        <taxon>Bacillati</taxon>
        <taxon>Bacillota</taxon>
        <taxon>Bacilli</taxon>
        <taxon>Bacillales</taxon>
        <taxon>Bacillaceae</taxon>
        <taxon>Shouchella</taxon>
    </lineage>
</organism>
<evidence type="ECO:0000256" key="8">
    <source>
        <dbReference type="ARBA" id="ARBA00022840"/>
    </source>
</evidence>
<evidence type="ECO:0000256" key="2">
    <source>
        <dbReference type="ARBA" id="ARBA00004370"/>
    </source>
</evidence>